<dbReference type="PIRSF" id="PIRSF026633">
    <property type="entry name" value="UCP026633_TfuA-like"/>
    <property type="match status" value="1"/>
</dbReference>
<dbReference type="InterPro" id="IPR016845">
    <property type="entry name" value="UCP026633_TfuA-like"/>
</dbReference>
<protein>
    <submittedName>
        <fullName evidence="2">TfuA-like protein</fullName>
    </submittedName>
</protein>
<gene>
    <name evidence="2" type="ORF">BST12_11235</name>
</gene>
<comment type="caution">
    <text evidence="2">The sequence shown here is derived from an EMBL/GenBank/DDBJ whole genome shotgun (WGS) entry which is preliminary data.</text>
</comment>
<dbReference type="InterPro" id="IPR012924">
    <property type="entry name" value="TfuA_core"/>
</dbReference>
<dbReference type="AlphaFoldDB" id="A0A1W9ZV20"/>
<dbReference type="EMBL" id="MVHE01000013">
    <property type="protein sequence ID" value="ORA21639.1"/>
    <property type="molecule type" value="Genomic_DNA"/>
</dbReference>
<dbReference type="OrthoDB" id="118811at2"/>
<sequence>MTTSQRIVVTAGPTIGVEDIHAVVPDAEVRPPISFGQAFGYGLRPGDTLLIIDGLFFQHPSVRHKELLTLIADGIRVVGSSSMGALRAAELHPFGMEGYGWVFESYRSGLLEADDEVGMVHGDPEDGYPVFVDALVNIRQTVAVAVESGAMTKSLATQLIDTARNTPFTMRTWDQLLDAVGAPDCPKLSRQLRSMRVDIKHADAVLALNQIGRGAGDYEVRPGPHPTIWSKRWQQRWAPPVPVTVPDATGKAVVDVLDVDVLSLLCVCATDRWAYLPALEQVAAWHWTLRHPEDLGSVRDRAAKAIAEVGPKVTYGTYQRALEAVAHRHALATGIVDETGFPKSVSEQWLTAEEYEALGKDQIAVAARITTRTLLFTRSLPAVQHFLDLLRNDPRLPEWRNAVACALARRDELACQKPHLNMNRPDPVQLKRLFSGRWGRPVDRIEMARRGLMTEDAFYSAASLFAVAAADNQLSNIEVGTLGPHRGVDDVVVVSNGV</sequence>
<organism evidence="2 3">
    <name type="scientific">Mycobacterium angelicum</name>
    <dbReference type="NCBI Taxonomy" id="470074"/>
    <lineage>
        <taxon>Bacteria</taxon>
        <taxon>Bacillati</taxon>
        <taxon>Actinomycetota</taxon>
        <taxon>Actinomycetes</taxon>
        <taxon>Mycobacteriales</taxon>
        <taxon>Mycobacteriaceae</taxon>
        <taxon>Mycobacterium</taxon>
    </lineage>
</organism>
<accession>A0A1W9ZV20</accession>
<keyword evidence="3" id="KW-1185">Reference proteome</keyword>
<evidence type="ECO:0000313" key="3">
    <source>
        <dbReference type="Proteomes" id="UP000192284"/>
    </source>
</evidence>
<evidence type="ECO:0000313" key="2">
    <source>
        <dbReference type="EMBL" id="ORA21639.1"/>
    </source>
</evidence>
<feature type="domain" description="TfuA-like core" evidence="1">
    <location>
        <begin position="53"/>
        <end position="172"/>
    </location>
</feature>
<dbReference type="RefSeq" id="WP_083113197.1">
    <property type="nucleotide sequence ID" value="NZ_JACKTS010000060.1"/>
</dbReference>
<proteinExistence type="predicted"/>
<evidence type="ECO:0000259" key="1">
    <source>
        <dbReference type="Pfam" id="PF07812"/>
    </source>
</evidence>
<dbReference type="Pfam" id="PF07812">
    <property type="entry name" value="TfuA"/>
    <property type="match status" value="1"/>
</dbReference>
<dbReference type="Proteomes" id="UP000192284">
    <property type="component" value="Unassembled WGS sequence"/>
</dbReference>
<reference evidence="2 3" key="1">
    <citation type="submission" date="2017-02" db="EMBL/GenBank/DDBJ databases">
        <title>The new phylogeny of genus Mycobacterium.</title>
        <authorList>
            <person name="Tortoli E."/>
            <person name="Trovato A."/>
            <person name="Cirillo D.M."/>
        </authorList>
    </citation>
    <scope>NUCLEOTIDE SEQUENCE [LARGE SCALE GENOMIC DNA]</scope>
    <source>
        <strain evidence="2 3">DSM 45057</strain>
    </source>
</reference>
<name>A0A1W9ZV20_MYCAN</name>